<dbReference type="Pfam" id="PF04090">
    <property type="entry name" value="Rrn11"/>
    <property type="match status" value="1"/>
</dbReference>
<proteinExistence type="predicted"/>
<keyword evidence="2" id="KW-1185">Reference proteome</keyword>
<dbReference type="GO" id="GO:0042790">
    <property type="term" value="P:nucleolar large rRNA transcription by RNA polymerase I"/>
    <property type="evidence" value="ECO:0007669"/>
    <property type="project" value="TreeGrafter"/>
</dbReference>
<organism evidence="1 2">
    <name type="scientific">Pleurotus eryngii</name>
    <name type="common">Boletus of the steppes</name>
    <dbReference type="NCBI Taxonomy" id="5323"/>
    <lineage>
        <taxon>Eukaryota</taxon>
        <taxon>Fungi</taxon>
        <taxon>Dikarya</taxon>
        <taxon>Basidiomycota</taxon>
        <taxon>Agaricomycotina</taxon>
        <taxon>Agaricomycetes</taxon>
        <taxon>Agaricomycetidae</taxon>
        <taxon>Agaricales</taxon>
        <taxon>Pleurotineae</taxon>
        <taxon>Pleurotaceae</taxon>
        <taxon>Pleurotus</taxon>
    </lineage>
</organism>
<dbReference type="Gene3D" id="1.25.40.10">
    <property type="entry name" value="Tetratricopeptide repeat domain"/>
    <property type="match status" value="1"/>
</dbReference>
<dbReference type="InterPro" id="IPR007224">
    <property type="entry name" value="TIF_Rrn11"/>
</dbReference>
<dbReference type="GO" id="GO:0001181">
    <property type="term" value="F:RNA polymerase I general transcription initiation factor activity"/>
    <property type="evidence" value="ECO:0007669"/>
    <property type="project" value="InterPro"/>
</dbReference>
<sequence length="201" mass="23363">MLLRRSPDDHSFLFSDGVQVTASSARKVHIRRLHDLLHLLIQRRDNGRARRAWSILARCKEADWMVMWSTALLILSNESPSSNTRDELRSVEFLRIMMLQYPNDREAILQELIISLINASKYQEALSELDLYLPTFPYQENPMLHMFAGMLSLYLAQPMSGKHIHHFTYNHSQLREAESHFKRAISLDPESSIASAFLIRV</sequence>
<dbReference type="OrthoDB" id="2159786at2759"/>
<dbReference type="PANTHER" id="PTHR28244">
    <property type="entry name" value="RNA POLYMERASE I-SPECIFIC TRANSCRIPTION INITIATION FACTOR RRN11"/>
    <property type="match status" value="1"/>
</dbReference>
<gene>
    <name evidence="1" type="ORF">BDN71DRAFT_1421756</name>
</gene>
<feature type="non-terminal residue" evidence="1">
    <location>
        <position position="201"/>
    </location>
</feature>
<comment type="caution">
    <text evidence="1">The sequence shown here is derived from an EMBL/GenBank/DDBJ whole genome shotgun (WGS) entry which is preliminary data.</text>
</comment>
<evidence type="ECO:0000313" key="1">
    <source>
        <dbReference type="EMBL" id="KAF9491360.1"/>
    </source>
</evidence>
<dbReference type="Proteomes" id="UP000807025">
    <property type="component" value="Unassembled WGS sequence"/>
</dbReference>
<dbReference type="InterPro" id="IPR011990">
    <property type="entry name" value="TPR-like_helical_dom_sf"/>
</dbReference>
<dbReference type="GO" id="GO:0070860">
    <property type="term" value="C:RNA polymerase I core factor complex"/>
    <property type="evidence" value="ECO:0007669"/>
    <property type="project" value="TreeGrafter"/>
</dbReference>
<reference evidence="1" key="1">
    <citation type="submission" date="2020-11" db="EMBL/GenBank/DDBJ databases">
        <authorList>
            <consortium name="DOE Joint Genome Institute"/>
            <person name="Ahrendt S."/>
            <person name="Riley R."/>
            <person name="Andreopoulos W."/>
            <person name="Labutti K."/>
            <person name="Pangilinan J."/>
            <person name="Ruiz-Duenas F.J."/>
            <person name="Barrasa J.M."/>
            <person name="Sanchez-Garcia M."/>
            <person name="Camarero S."/>
            <person name="Miyauchi S."/>
            <person name="Serrano A."/>
            <person name="Linde D."/>
            <person name="Babiker R."/>
            <person name="Drula E."/>
            <person name="Ayuso-Fernandez I."/>
            <person name="Pacheco R."/>
            <person name="Padilla G."/>
            <person name="Ferreira P."/>
            <person name="Barriuso J."/>
            <person name="Kellner H."/>
            <person name="Castanera R."/>
            <person name="Alfaro M."/>
            <person name="Ramirez L."/>
            <person name="Pisabarro A.G."/>
            <person name="Kuo A."/>
            <person name="Tritt A."/>
            <person name="Lipzen A."/>
            <person name="He G."/>
            <person name="Yan M."/>
            <person name="Ng V."/>
            <person name="Cullen D."/>
            <person name="Martin F."/>
            <person name="Rosso M.-N."/>
            <person name="Henrissat B."/>
            <person name="Hibbett D."/>
            <person name="Martinez A.T."/>
            <person name="Grigoriev I.V."/>
        </authorList>
    </citation>
    <scope>NUCLEOTIDE SEQUENCE</scope>
    <source>
        <strain evidence="1">ATCC 90797</strain>
    </source>
</reference>
<dbReference type="AlphaFoldDB" id="A0A9P5ZPQ7"/>
<name>A0A9P5ZPQ7_PLEER</name>
<accession>A0A9P5ZPQ7</accession>
<dbReference type="GO" id="GO:0001164">
    <property type="term" value="F:RNA polymerase I core promoter sequence-specific DNA binding"/>
    <property type="evidence" value="ECO:0007669"/>
    <property type="project" value="InterPro"/>
</dbReference>
<dbReference type="EMBL" id="MU154621">
    <property type="protein sequence ID" value="KAF9491360.1"/>
    <property type="molecule type" value="Genomic_DNA"/>
</dbReference>
<evidence type="ECO:0000313" key="2">
    <source>
        <dbReference type="Proteomes" id="UP000807025"/>
    </source>
</evidence>
<protein>
    <submittedName>
        <fullName evidence="1">Uncharacterized protein</fullName>
    </submittedName>
</protein>
<dbReference type="SUPFAM" id="SSF48452">
    <property type="entry name" value="TPR-like"/>
    <property type="match status" value="1"/>
</dbReference>
<dbReference type="GO" id="GO:0017025">
    <property type="term" value="F:TBP-class protein binding"/>
    <property type="evidence" value="ECO:0007669"/>
    <property type="project" value="TreeGrafter"/>
</dbReference>
<dbReference type="PANTHER" id="PTHR28244:SF1">
    <property type="entry name" value="RNA POLYMERASE I-SPECIFIC TRANSCRIPTION INITIATION FACTOR RRN11"/>
    <property type="match status" value="1"/>
</dbReference>
<dbReference type="InterPro" id="IPR053029">
    <property type="entry name" value="RNA_pol_I-specific_init_factor"/>
</dbReference>